<evidence type="ECO:0000313" key="2">
    <source>
        <dbReference type="EMBL" id="CAF87017.1"/>
    </source>
</evidence>
<dbReference type="EMBL" id="CAAE01000276">
    <property type="protein sequence ID" value="CAF87017.1"/>
    <property type="molecule type" value="Genomic_DNA"/>
</dbReference>
<dbReference type="Pfam" id="PF08788">
    <property type="entry name" value="NHR2"/>
    <property type="match status" value="1"/>
</dbReference>
<dbReference type="Gene3D" id="6.10.250.230">
    <property type="match status" value="1"/>
</dbReference>
<feature type="domain" description="NHR2-like" evidence="1">
    <location>
        <begin position="7"/>
        <end position="30"/>
    </location>
</feature>
<gene>
    <name evidence="2" type="ORF">GSTENG00001851001</name>
</gene>
<dbReference type="KEGG" id="tng:GSTEN00001851G001"/>
<comment type="caution">
    <text evidence="2">The sequence shown here is derived from an EMBL/GenBank/DDBJ whole genome shotgun (WGS) entry which is preliminary data.</text>
</comment>
<name>Q4TJB5_TETNG</name>
<organism evidence="2">
    <name type="scientific">Tetraodon nigroviridis</name>
    <name type="common">Spotted green pufferfish</name>
    <name type="synonym">Chelonodon nigroviridis</name>
    <dbReference type="NCBI Taxonomy" id="99883"/>
    <lineage>
        <taxon>Eukaryota</taxon>
        <taxon>Metazoa</taxon>
        <taxon>Chordata</taxon>
        <taxon>Craniata</taxon>
        <taxon>Vertebrata</taxon>
        <taxon>Euteleostomi</taxon>
        <taxon>Actinopterygii</taxon>
        <taxon>Neopterygii</taxon>
        <taxon>Teleostei</taxon>
        <taxon>Neoteleostei</taxon>
        <taxon>Acanthomorphata</taxon>
        <taxon>Eupercaria</taxon>
        <taxon>Tetraodontiformes</taxon>
        <taxon>Tetradontoidea</taxon>
        <taxon>Tetraodontidae</taxon>
        <taxon>Tetraodon</taxon>
    </lineage>
</organism>
<sequence length="30" mass="3647">GTNGGYREEPVDHRLTDREWADEWRHLDHV</sequence>
<proteinExistence type="predicted"/>
<feature type="non-terminal residue" evidence="2">
    <location>
        <position position="1"/>
    </location>
</feature>
<dbReference type="InterPro" id="IPR014896">
    <property type="entry name" value="NHR2"/>
</dbReference>
<dbReference type="AlphaFoldDB" id="Q4TJB5"/>
<evidence type="ECO:0000259" key="1">
    <source>
        <dbReference type="Pfam" id="PF08788"/>
    </source>
</evidence>
<dbReference type="OrthoDB" id="8872930at2759"/>
<accession>Q4TJB5</accession>
<protein>
    <submittedName>
        <fullName evidence="2">(spotted green pufferfish) hypothetical protein</fullName>
    </submittedName>
</protein>
<reference evidence="2" key="2">
    <citation type="submission" date="2004-02" db="EMBL/GenBank/DDBJ databases">
        <authorList>
            <consortium name="Genoscope"/>
            <consortium name="Whitehead Institute Centre for Genome Research"/>
        </authorList>
    </citation>
    <scope>NUCLEOTIDE SEQUENCE</scope>
</reference>
<feature type="non-terminal residue" evidence="2">
    <location>
        <position position="30"/>
    </location>
</feature>
<reference evidence="2" key="1">
    <citation type="journal article" date="2004" name="Nature">
        <title>Genome duplication in the teleost fish Tetraodon nigroviridis reveals the early vertebrate proto-karyotype.</title>
        <authorList>
            <person name="Jaillon O."/>
            <person name="Aury J.-M."/>
            <person name="Brunet F."/>
            <person name="Petit J.-L."/>
            <person name="Stange-Thomann N."/>
            <person name="Mauceli E."/>
            <person name="Bouneau L."/>
            <person name="Fischer C."/>
            <person name="Ozouf-Costaz C."/>
            <person name="Bernot A."/>
            <person name="Nicaud S."/>
            <person name="Jaffe D."/>
            <person name="Fisher S."/>
            <person name="Lutfalla G."/>
            <person name="Dossat C."/>
            <person name="Segurens B."/>
            <person name="Dasilva C."/>
            <person name="Salanoubat M."/>
            <person name="Levy M."/>
            <person name="Boudet N."/>
            <person name="Castellano S."/>
            <person name="Anthouard V."/>
            <person name="Jubin C."/>
            <person name="Castelli V."/>
            <person name="Katinka M."/>
            <person name="Vacherie B."/>
            <person name="Biemont C."/>
            <person name="Skalli Z."/>
            <person name="Cattolico L."/>
            <person name="Poulain J."/>
            <person name="De Berardinis V."/>
            <person name="Cruaud C."/>
            <person name="Duprat S."/>
            <person name="Brottier P."/>
            <person name="Coutanceau J.-P."/>
            <person name="Gouzy J."/>
            <person name="Parra G."/>
            <person name="Lardier G."/>
            <person name="Chapple C."/>
            <person name="McKernan K.J."/>
            <person name="McEwan P."/>
            <person name="Bosak S."/>
            <person name="Kellis M."/>
            <person name="Volff J.-N."/>
            <person name="Guigo R."/>
            <person name="Zody M.C."/>
            <person name="Mesirov J."/>
            <person name="Lindblad-Toh K."/>
            <person name="Birren B."/>
            <person name="Nusbaum C."/>
            <person name="Kahn D."/>
            <person name="Robinson-Rechavi M."/>
            <person name="Laudet V."/>
            <person name="Schachter V."/>
            <person name="Quetier F."/>
            <person name="Saurin W."/>
            <person name="Scarpelli C."/>
            <person name="Wincker P."/>
            <person name="Lander E.S."/>
            <person name="Weissenbach J."/>
            <person name="Roest Crollius H."/>
        </authorList>
    </citation>
    <scope>NUCLEOTIDE SEQUENCE [LARGE SCALE GENOMIC DNA]</scope>
</reference>
<dbReference type="HOGENOM" id="CLU_022077_2_0_1"/>